<dbReference type="Proteomes" id="UP001596527">
    <property type="component" value="Unassembled WGS sequence"/>
</dbReference>
<name>A0ABW2SMP0_9ACTO</name>
<feature type="transmembrane region" description="Helical" evidence="2">
    <location>
        <begin position="93"/>
        <end position="115"/>
    </location>
</feature>
<keyword evidence="2" id="KW-0812">Transmembrane</keyword>
<evidence type="ECO:0000256" key="2">
    <source>
        <dbReference type="SAM" id="Phobius"/>
    </source>
</evidence>
<feature type="transmembrane region" description="Helical" evidence="2">
    <location>
        <begin position="57"/>
        <end position="78"/>
    </location>
</feature>
<gene>
    <name evidence="3" type="ORF">ACFQWG_09130</name>
</gene>
<protein>
    <submittedName>
        <fullName evidence="3">Phage holin family protein</fullName>
    </submittedName>
</protein>
<dbReference type="InterPro" id="IPR009937">
    <property type="entry name" value="Phage_holin_3_6"/>
</dbReference>
<keyword evidence="2" id="KW-1133">Transmembrane helix</keyword>
<evidence type="ECO:0000313" key="3">
    <source>
        <dbReference type="EMBL" id="MFC7581352.1"/>
    </source>
</evidence>
<reference evidence="4" key="1">
    <citation type="journal article" date="2019" name="Int. J. Syst. Evol. Microbiol.">
        <title>The Global Catalogue of Microorganisms (GCM) 10K type strain sequencing project: providing services to taxonomists for standard genome sequencing and annotation.</title>
        <authorList>
            <consortium name="The Broad Institute Genomics Platform"/>
            <consortium name="The Broad Institute Genome Sequencing Center for Infectious Disease"/>
            <person name="Wu L."/>
            <person name="Ma J."/>
        </authorList>
    </citation>
    <scope>NUCLEOTIDE SEQUENCE [LARGE SCALE GENOMIC DNA]</scope>
    <source>
        <strain evidence="4">CCUG 56698</strain>
    </source>
</reference>
<organism evidence="3 4">
    <name type="scientific">Schaalia naturae</name>
    <dbReference type="NCBI Taxonomy" id="635203"/>
    <lineage>
        <taxon>Bacteria</taxon>
        <taxon>Bacillati</taxon>
        <taxon>Actinomycetota</taxon>
        <taxon>Actinomycetes</taxon>
        <taxon>Actinomycetales</taxon>
        <taxon>Actinomycetaceae</taxon>
        <taxon>Schaalia</taxon>
    </lineage>
</organism>
<dbReference type="RefSeq" id="WP_380974604.1">
    <property type="nucleotide sequence ID" value="NZ_JBHTEF010000001.1"/>
</dbReference>
<sequence length="145" mass="15169">MATDQASSAPDIGEPPSSERPATVGELFARLSEQISSLVQGEIELTKTKAAAFLKKVGAGGALLAVAAVLALYMLGWLFHTVEVALAVALPEWAASLIVLALLLALVALLAFVGIKLIQKGQEHTPNPQEGIRQDVDAFKKGLGK</sequence>
<accession>A0ABW2SMP0</accession>
<dbReference type="EMBL" id="JBHTEF010000001">
    <property type="protein sequence ID" value="MFC7581352.1"/>
    <property type="molecule type" value="Genomic_DNA"/>
</dbReference>
<feature type="region of interest" description="Disordered" evidence="1">
    <location>
        <begin position="1"/>
        <end position="21"/>
    </location>
</feature>
<evidence type="ECO:0000313" key="4">
    <source>
        <dbReference type="Proteomes" id="UP001596527"/>
    </source>
</evidence>
<dbReference type="Pfam" id="PF07332">
    <property type="entry name" value="Phage_holin_3_6"/>
    <property type="match status" value="1"/>
</dbReference>
<proteinExistence type="predicted"/>
<evidence type="ECO:0000256" key="1">
    <source>
        <dbReference type="SAM" id="MobiDB-lite"/>
    </source>
</evidence>
<keyword evidence="2" id="KW-0472">Membrane</keyword>
<comment type="caution">
    <text evidence="3">The sequence shown here is derived from an EMBL/GenBank/DDBJ whole genome shotgun (WGS) entry which is preliminary data.</text>
</comment>
<keyword evidence="4" id="KW-1185">Reference proteome</keyword>